<reference evidence="2" key="1">
    <citation type="journal article" date="2019" name="Sci. Rep.">
        <title>Draft genome of Tanacetum cinerariifolium, the natural source of mosquito coil.</title>
        <authorList>
            <person name="Yamashiro T."/>
            <person name="Shiraishi A."/>
            <person name="Satake H."/>
            <person name="Nakayama K."/>
        </authorList>
    </citation>
    <scope>NUCLEOTIDE SEQUENCE</scope>
</reference>
<feature type="compositionally biased region" description="Basic and acidic residues" evidence="1">
    <location>
        <begin position="249"/>
        <end position="262"/>
    </location>
</feature>
<name>A0A6L2P1U0_TANCI</name>
<organism evidence="2">
    <name type="scientific">Tanacetum cinerariifolium</name>
    <name type="common">Dalmatian daisy</name>
    <name type="synonym">Chrysanthemum cinerariifolium</name>
    <dbReference type="NCBI Taxonomy" id="118510"/>
    <lineage>
        <taxon>Eukaryota</taxon>
        <taxon>Viridiplantae</taxon>
        <taxon>Streptophyta</taxon>
        <taxon>Embryophyta</taxon>
        <taxon>Tracheophyta</taxon>
        <taxon>Spermatophyta</taxon>
        <taxon>Magnoliopsida</taxon>
        <taxon>eudicotyledons</taxon>
        <taxon>Gunneridae</taxon>
        <taxon>Pentapetalae</taxon>
        <taxon>asterids</taxon>
        <taxon>campanulids</taxon>
        <taxon>Asterales</taxon>
        <taxon>Asteraceae</taxon>
        <taxon>Asteroideae</taxon>
        <taxon>Anthemideae</taxon>
        <taxon>Anthemidinae</taxon>
        <taxon>Tanacetum</taxon>
    </lineage>
</organism>
<accession>A0A6L2P1U0</accession>
<feature type="compositionally biased region" description="Basic and acidic residues" evidence="1">
    <location>
        <begin position="24"/>
        <end position="39"/>
    </location>
</feature>
<feature type="region of interest" description="Disordered" evidence="1">
    <location>
        <begin position="240"/>
        <end position="271"/>
    </location>
</feature>
<feature type="region of interest" description="Disordered" evidence="1">
    <location>
        <begin position="408"/>
        <end position="431"/>
    </location>
</feature>
<feature type="region of interest" description="Disordered" evidence="1">
    <location>
        <begin position="1"/>
        <end position="57"/>
    </location>
</feature>
<evidence type="ECO:0000256" key="1">
    <source>
        <dbReference type="SAM" id="MobiDB-lite"/>
    </source>
</evidence>
<gene>
    <name evidence="2" type="ORF">Tci_063547</name>
</gene>
<proteinExistence type="predicted"/>
<comment type="caution">
    <text evidence="2">The sequence shown here is derived from an EMBL/GenBank/DDBJ whole genome shotgun (WGS) entry which is preliminary data.</text>
</comment>
<sequence length="431" mass="48940">MPTKVEVTLEQSQQGVSNDVLFFTHDEEDKEKDRFDPRVKKPSPVGSTNNEDSDEKIHGVNIKGYELNEEETNKEHEGDELYRDVNINLEERDIEMIDAQQTNSSSMSSGFVSNMFNPSPDTYIDSIFNLNIESTSLVDVQVTAIVEPPLLSAITLPPPPTPLITHLQQTPVPTPATIPSSSLKDLPNFSSLFGFDHRLKALEEDFLEFKQTNQFSKVVSLIPSIVDTFLASKMNKAIKTAKTSKSAGKSKEWSKSHQEHTGKSTQTEEPIHADEELEEPAHQEFDTRFTEEQPVDEITQHPDWFKKPSKPVTLDRDWNKTLPAQHGPVKPWISNLARKYNSRDSFNELMDTPLDFLAFVMNRLKVDTLTPELLIGPTFELMKGTCKSMVELEYFLKEVCKATTDKLDWNNPEGQQYPHDLRKPLPLIPNS</sequence>
<dbReference type="AlphaFoldDB" id="A0A6L2P1U0"/>
<evidence type="ECO:0000313" key="2">
    <source>
        <dbReference type="EMBL" id="GEU91569.1"/>
    </source>
</evidence>
<protein>
    <submittedName>
        <fullName evidence="2">Uncharacterized protein</fullName>
    </submittedName>
</protein>
<dbReference type="EMBL" id="BKCJ010010433">
    <property type="protein sequence ID" value="GEU91569.1"/>
    <property type="molecule type" value="Genomic_DNA"/>
</dbReference>